<gene>
    <name evidence="1" type="ORF">LC1Nh_0468</name>
</gene>
<dbReference type="GO" id="GO:0016740">
    <property type="term" value="F:transferase activity"/>
    <property type="evidence" value="ECO:0007669"/>
    <property type="project" value="UniProtKB-KW"/>
</dbReference>
<protein>
    <submittedName>
        <fullName evidence="1">GNAT family N-acetyltransferase</fullName>
    </submittedName>
</protein>
<accession>A0A5Q0UHJ9</accession>
<dbReference type="KEGG" id="ncon:LC1Nh_0468"/>
<reference evidence="2" key="1">
    <citation type="submission" date="2019-05" db="EMBL/GenBank/DDBJ databases">
        <title>Candidatus Nanohalobium constans, a novel model system to study the DPANN nano-sized archaea: genomic and physiological characterization of a nanoarchaeon co-cultured with its chitinotrophic host.</title>
        <authorList>
            <person name="La Cono V."/>
            <person name="Arcadi E."/>
            <person name="Crisafi F."/>
            <person name="Denaro R."/>
            <person name="La Spada G."/>
            <person name="Messina E."/>
            <person name="Smedile F."/>
            <person name="Toshchakov S.V."/>
            <person name="Shevchenko M.A."/>
            <person name="Golyshin P.N."/>
            <person name="Golyshina O.V."/>
            <person name="Ferrer M."/>
            <person name="Rohde M."/>
            <person name="Mushegian A."/>
            <person name="Sorokin D.Y."/>
            <person name="Giuliano L."/>
            <person name="Yakimov M.M."/>
        </authorList>
    </citation>
    <scope>NUCLEOTIDE SEQUENCE [LARGE SCALE GENOMIC DNA]</scope>
    <source>
        <strain evidence="2">LC1Nh</strain>
    </source>
</reference>
<evidence type="ECO:0000313" key="1">
    <source>
        <dbReference type="EMBL" id="QGA80369.1"/>
    </source>
</evidence>
<dbReference type="RefSeq" id="WP_153550108.1">
    <property type="nucleotide sequence ID" value="NZ_CP040089.1"/>
</dbReference>
<dbReference type="PANTHER" id="PTHR41700:SF1">
    <property type="entry name" value="N-ACETYLTRANSFERASE DOMAIN-CONTAINING PROTEIN"/>
    <property type="match status" value="1"/>
</dbReference>
<evidence type="ECO:0000313" key="2">
    <source>
        <dbReference type="Proteomes" id="UP000377803"/>
    </source>
</evidence>
<name>A0A5Q0UHJ9_9ARCH</name>
<dbReference type="EMBL" id="CP040089">
    <property type="protein sequence ID" value="QGA80369.1"/>
    <property type="molecule type" value="Genomic_DNA"/>
</dbReference>
<keyword evidence="1" id="KW-0808">Transferase</keyword>
<sequence length="365" mass="40248">MQISRSLQNGADSIDVGLGQRESIPSHILTAHDAVGGVLSADINGKTAITLISQSLDGEEAVALSWNAIDSELTEQEETNLSQETKRLVEQEIGVENVETVPTNESREYLDIQNTMAEAWSSTGIGEAELIPTYEFEAKDRGGNLIVSETDGISSLAYMFPDMTQDNVLYSHAVGSDSHSAGAGLEIKKQQREKAAKHSYDTIYWTVDPLKPVNNRLNLTKLGGVASEYKEDVYDTETSGGTPADRFVIEWRIDSSRAEDKLNATESQGKDYLSDIRQDETDIVLSADGALPNSDFGEEREELEGQVGVEIPEQAVEDMSDEVEEEWRYATRTVLGSLMDQGYEVTELMRPGENGFEQNTYILED</sequence>
<keyword evidence="2" id="KW-1185">Reference proteome</keyword>
<dbReference type="GeneID" id="42364852"/>
<dbReference type="InterPro" id="IPR038764">
    <property type="entry name" value="GNAT_N_AcTrfase_prd"/>
</dbReference>
<dbReference type="PANTHER" id="PTHR41700">
    <property type="entry name" value="GCN5-RELATED N-ACETYLTRANSFERASE"/>
    <property type="match status" value="1"/>
</dbReference>
<organism evidence="1 2">
    <name type="scientific">Candidatus Nanohalobium constans</name>
    <dbReference type="NCBI Taxonomy" id="2565781"/>
    <lineage>
        <taxon>Archaea</taxon>
        <taxon>Candidatus Nanohalarchaeota</taxon>
        <taxon>Candidatus Nanohalobia</taxon>
        <taxon>Candidatus Nanohalobiales</taxon>
        <taxon>Candidatus Nanohalobiaceae</taxon>
        <taxon>Candidatus Nanohalobium</taxon>
    </lineage>
</organism>
<dbReference type="AlphaFoldDB" id="A0A5Q0UHJ9"/>
<dbReference type="OrthoDB" id="31228at2157"/>
<proteinExistence type="predicted"/>
<dbReference type="Proteomes" id="UP000377803">
    <property type="component" value="Chromosome"/>
</dbReference>